<protein>
    <recommendedName>
        <fullName evidence="2">Microbial-type PARG catalytic domain-containing protein</fullName>
    </recommendedName>
</protein>
<dbReference type="OrthoDB" id="9985428at2759"/>
<feature type="compositionally biased region" description="Polar residues" evidence="1">
    <location>
        <begin position="1711"/>
        <end position="1732"/>
    </location>
</feature>
<keyword evidence="5" id="KW-1185">Reference proteome</keyword>
<feature type="region of interest" description="Disordered" evidence="1">
    <location>
        <begin position="1698"/>
        <end position="1743"/>
    </location>
</feature>
<dbReference type="NCBIfam" id="TIGR02452">
    <property type="entry name" value="TIGR02452 family protein"/>
    <property type="match status" value="1"/>
</dbReference>
<organism evidence="4 6">
    <name type="scientific">Adineta steineri</name>
    <dbReference type="NCBI Taxonomy" id="433720"/>
    <lineage>
        <taxon>Eukaryota</taxon>
        <taxon>Metazoa</taxon>
        <taxon>Spiralia</taxon>
        <taxon>Gnathifera</taxon>
        <taxon>Rotifera</taxon>
        <taxon>Eurotatoria</taxon>
        <taxon>Bdelloidea</taxon>
        <taxon>Adinetida</taxon>
        <taxon>Adinetidae</taxon>
        <taxon>Adineta</taxon>
    </lineage>
</organism>
<dbReference type="Proteomes" id="UP000663877">
    <property type="component" value="Unassembled WGS sequence"/>
</dbReference>
<evidence type="ECO:0000313" key="3">
    <source>
        <dbReference type="EMBL" id="CAF0757815.1"/>
    </source>
</evidence>
<dbReference type="Gene3D" id="3.40.220.10">
    <property type="entry name" value="Leucine Aminopeptidase, subunit E, domain 1"/>
    <property type="match status" value="1"/>
</dbReference>
<evidence type="ECO:0000259" key="2">
    <source>
        <dbReference type="Pfam" id="PF10021"/>
    </source>
</evidence>
<dbReference type="EMBL" id="CAJNOM010000006">
    <property type="protein sequence ID" value="CAF0757815.1"/>
    <property type="molecule type" value="Genomic_DNA"/>
</dbReference>
<dbReference type="PANTHER" id="PTHR35596">
    <property type="entry name" value="DUF2263 DOMAIN-CONTAINING PROTEIN"/>
    <property type="match status" value="1"/>
</dbReference>
<proteinExistence type="predicted"/>
<dbReference type="Proteomes" id="UP000663832">
    <property type="component" value="Unassembled WGS sequence"/>
</dbReference>
<dbReference type="PANTHER" id="PTHR35596:SF1">
    <property type="entry name" value="MICROBIAL-TYPE PARG CATALYTIC DOMAIN-CONTAINING PROTEIN"/>
    <property type="match status" value="1"/>
</dbReference>
<evidence type="ECO:0000313" key="6">
    <source>
        <dbReference type="Proteomes" id="UP000663877"/>
    </source>
</evidence>
<dbReference type="InterPro" id="IPR043472">
    <property type="entry name" value="Macro_dom-like"/>
</dbReference>
<dbReference type="InterPro" id="IPR012664">
    <property type="entry name" value="CHP02452"/>
</dbReference>
<dbReference type="EMBL" id="CAJNOI010000012">
    <property type="protein sequence ID" value="CAF0793104.1"/>
    <property type="molecule type" value="Genomic_DNA"/>
</dbReference>
<feature type="domain" description="Microbial-type PARG catalytic" evidence="2">
    <location>
        <begin position="390"/>
        <end position="549"/>
    </location>
</feature>
<accession>A0A813S0T9</accession>
<evidence type="ECO:0000313" key="4">
    <source>
        <dbReference type="EMBL" id="CAF0793104.1"/>
    </source>
</evidence>
<dbReference type="InterPro" id="IPR019261">
    <property type="entry name" value="PARG_cat_microbial"/>
</dbReference>
<gene>
    <name evidence="4" type="ORF">BJG266_LOCUS4781</name>
    <name evidence="3" type="ORF">QVE165_LOCUS1875</name>
</gene>
<evidence type="ECO:0000256" key="1">
    <source>
        <dbReference type="SAM" id="MobiDB-lite"/>
    </source>
</evidence>
<evidence type="ECO:0000313" key="5">
    <source>
        <dbReference type="Proteomes" id="UP000663832"/>
    </source>
</evidence>
<name>A0A813S0T9_9BILA</name>
<feature type="region of interest" description="Disordered" evidence="1">
    <location>
        <begin position="1639"/>
        <end position="1661"/>
    </location>
</feature>
<sequence length="1896" mass="217191">MTDILVYVPDLPVDVSEDELEAAIETRLKIGQRIEVDSVKCYSKLGIAVIKMTKEDDKHHLVSDVESIVLNKDLGINISFIDKLELGSYIVIDQKLKNIPSADELAQHYSHAYKTSKVRTCETVSVQFPNVFRISFKRLDELIQAANAPNFKIDTVFATVYPRAELNFLEDLPPHTDEKQITAAIAAQIAESQLSTTSFYVQHNRQTGNAIIIASKSMKKWAMEGFLTIDGRNISKKHKLPYRVLVSPVPHGFDLDKILRNKLFGNRVASHKLIDDKLIIELNDLNHYNDCVEIGGLGIDGKALIIKPHTVVSDPDSCELDALNWYETAMLDIKPDITTIITDHQHPIFRFKWNAANFVEQMKKAETSAIFVKGYDLTRHLLRVTVMLNTIGALRKMKYIVDDKEIKLKFERTKTIGYNHQSKLFMGKKVSESDLKTPYLSTTVKVINQDCLVLCEQLVAEGRRPLVLNMANAASPGGGYRKGDGAQEENIFRRSDYYHSLDGDLADKNRSERLYCTPKGEQKPLVGFANYYPMDEFGAIYTSGITVFRGTEQDGYPYKKEPLYNMCAIAMAAYRDPPLTSNNTLQNRTAMNTHRKIENIFAIGYHQKHDCLVLSAIGCGAFKNPPEHVALLFKSVILQYAGYFDTIYFAIIDDHNAGHRVNPNGNYRPFKDILHDLVVRSPQTLRVDGITGPYRILDKTSDGQLTLGNAYISQSPPCQHGNNCRDIKNMDHSQNFSHPPRCSLQSTSSECDQINDEVHMATFMHTRKCDKGGVCDNEDAAHWNDCYHPDFCKNKSHCIDYTSEHLFSYRHLPACPDGMDCSKYLNHDDDHKKAFRHFKSICPDDNCCSKFYDETHTKKTIHSFREPCPFTPYICAMYVEYFQAGKSKKVQPDIEQHCLQYSHVCPYGRLCRTTEDKHYVTTIHIARHICPDGDKCTKMNKEIHLESYTHPGIRDIRLVCKHPGYKCHQRFDHKHLTTYRHGQNFDHLTVAPSSNFNSHIDFVQNQRHLIKSVNSYISAANWKNTKVSHQLQDWIQALQPVHRCRKEIFESILVHGHVMSRKYMKKLEIPTCVANAVLQHNRVRSIILKHNSDAVKKNAFELIKSLVIAEFAKTGADGIVTLDPDHEDKVKIAKTKLKISLNDHDLKVICDWTLKIARVSIALHGAPMGIGFDVDERMETDKHVFSILGPHLGYYYGDIVITFKQDIMFHPDANFSVQAATSFNTGRTYLKRPWVTNPSTLEGCVKDFHHSKLHCSVPRYEYATAMELAAITGRDIQSMDVDINDVLHRWNTVDSHETFEGHLPQLIPLDYVDCVYMPINVFESLIPEAQRSAKELFKDSLIIYDQPVDIGLLKPGGTVPLDVTRKPYLNYIADQLNQKIQERMNTPRISRGIVITVPSSNFDEHIVLPMTISQSYDLYRLDKNTAPDRCEYTYIYWQAMRGDMMLTIANEKIQPSKDQPNLRCLICYVAEKPSTNTEQYYEQYSYLNNGHPLHHSTNVYASKFKVKSNVFYRGCNTDDFFTFCLQLNHKTNEVILSHAGPNGIYNHEKISHQFNKSDLDISRIDYVHVSGGNQDVPIRNLTIHHEPILELHPTFDKDFKLDTSRLLGNRYTSMEHNVYESHYRNASKDNHNVAYKPHKPRVASTQPLHSRPPLSAPPEKMNIFRRLKRKLFGTSTNDKSPALHRAVSNQDFTNIADVETPAYDRSRNKSSKATAPSANYNPSRTRTPSPNSKPLRARTPPLISSKLSPCRDSIYCLNQDVKDHIDEFSHPCRFNELCRRQRDEPHLIHQRHNISKCTQDRDCNEKTNPIHRAQYRHQGLSDFLIPCRYQDDCYIKSEEHRLKYFHGEEIPLIKKNKSLAPCLGRTAPKSLIPCNFRNDCRNKNVPQHTARYSHLT</sequence>
<comment type="caution">
    <text evidence="4">The sequence shown here is derived from an EMBL/GenBank/DDBJ whole genome shotgun (WGS) entry which is preliminary data.</text>
</comment>
<dbReference type="Pfam" id="PF10021">
    <property type="entry name" value="PARG_cat_microb"/>
    <property type="match status" value="1"/>
</dbReference>
<reference evidence="4" key="1">
    <citation type="submission" date="2021-02" db="EMBL/GenBank/DDBJ databases">
        <authorList>
            <person name="Nowell W R."/>
        </authorList>
    </citation>
    <scope>NUCLEOTIDE SEQUENCE</scope>
</reference>
<dbReference type="SUPFAM" id="SSF52949">
    <property type="entry name" value="Macro domain-like"/>
    <property type="match status" value="1"/>
</dbReference>